<dbReference type="InParanoid" id="A0A024G478"/>
<dbReference type="EMBL" id="CAIX01000021">
    <property type="protein sequence ID" value="CCI41566.1"/>
    <property type="molecule type" value="Genomic_DNA"/>
</dbReference>
<dbReference type="PANTHER" id="PTHR16441:SF0">
    <property type="entry name" value="COILED-COIL DOMAIN-CONTAINING PROTEIN 93"/>
    <property type="match status" value="1"/>
</dbReference>
<evidence type="ECO:0000256" key="2">
    <source>
        <dbReference type="ARBA" id="ARBA00023054"/>
    </source>
</evidence>
<feature type="domain" description="CCDC93 coiled-coil" evidence="4">
    <location>
        <begin position="218"/>
        <end position="640"/>
    </location>
</feature>
<comment type="similarity">
    <text evidence="1">Belongs to the CCDC93 family.</text>
</comment>
<feature type="domain" description="CCDC93 N-terminal" evidence="5">
    <location>
        <begin position="33"/>
        <end position="159"/>
    </location>
</feature>
<evidence type="ECO:0000259" key="4">
    <source>
        <dbReference type="Pfam" id="PF09762"/>
    </source>
</evidence>
<reference evidence="6 7" key="1">
    <citation type="submission" date="2012-05" db="EMBL/GenBank/DDBJ databases">
        <title>Recombination and specialization in a pathogen metapopulation.</title>
        <authorList>
            <person name="Gardiner A."/>
            <person name="Kemen E."/>
            <person name="Schultz-Larsen T."/>
            <person name="MacLean D."/>
            <person name="Van Oosterhout C."/>
            <person name="Jones J.D.G."/>
        </authorList>
    </citation>
    <scope>NUCLEOTIDE SEQUENCE [LARGE SCALE GENOMIC DNA]</scope>
    <source>
        <strain evidence="6 7">Ac Nc2</strain>
    </source>
</reference>
<dbReference type="Pfam" id="PF09762">
    <property type="entry name" value="CCDC93_CC"/>
    <property type="match status" value="1"/>
</dbReference>
<dbReference type="AlphaFoldDB" id="A0A024G478"/>
<evidence type="ECO:0000256" key="1">
    <source>
        <dbReference type="ARBA" id="ARBA00007219"/>
    </source>
</evidence>
<sequence length="648" mass="76135">MFARDTKSLAESVAHKANDTFHVFAEYGDHSDAYDRITCILQMLSSANYHRARSENLSVYERIIGGIAWILQQLIPREQAQVGRIQCDFLFQKHDSLKSRLVVAQEIILRLVSLSSLHTKNITEGSMTCPYPIQPHQLLLQDYGDISTVKNVIEWLLAVLEDDRIKSAEKLKRSLDSHRFSSDETRYAVEKYRNRHTSKKEEVLPKIPNEMLGAIEQHFHPQRRWKYRTGEEFLEWKKNATEQARIQSCLLEYGERITFNHEAHYKVIHPSQLESNEDDDDLLKMGELANNAKSDRQLQSKHKKSKAEDFFEKMYEQAESQALSDQIKRLELQMMQEVEILNQVTKIEEKDEYLPQKKHFDKRSLEVDLKEKLKSVQDRRIELEAQKNIYIEALEQLGDEKARLIEVEKSAMERTSLVRDLKDLIIENDELKHRKSEFRAKCRREAQQREARMVRIRNQLSAAKCDDLKITYARMEDRLGDLACRIGDKTRSIHILRQRIDQVPCQLEVLQYEKRYSELSDEVALHLEETRKYYATYNTLKKKLEFLVKETTLIGSVSVQVDEVAASKSAQISLLEQLDVVAHNIHETIQRHQTVLALRQAEIDTLEHRFQILQQKEHAYVAAIREFQKECEKREELLAKLEEMRRHA</sequence>
<keyword evidence="7" id="KW-1185">Reference proteome</keyword>
<dbReference type="STRING" id="65357.A0A024G478"/>
<proteinExistence type="inferred from homology"/>
<dbReference type="Proteomes" id="UP000053237">
    <property type="component" value="Unassembled WGS sequence"/>
</dbReference>
<dbReference type="PANTHER" id="PTHR16441">
    <property type="entry name" value="FIDIPIDINE"/>
    <property type="match status" value="1"/>
</dbReference>
<gene>
    <name evidence="6" type="ORF">BN9_023500</name>
</gene>
<dbReference type="InterPro" id="IPR048747">
    <property type="entry name" value="CCDC93_N"/>
</dbReference>
<name>A0A024G478_9STRA</name>
<comment type="caution">
    <text evidence="6">The sequence shown here is derived from an EMBL/GenBank/DDBJ whole genome shotgun (WGS) entry which is preliminary data.</text>
</comment>
<dbReference type="Pfam" id="PF21673">
    <property type="entry name" value="CCDC93_N"/>
    <property type="match status" value="1"/>
</dbReference>
<evidence type="ECO:0000259" key="5">
    <source>
        <dbReference type="Pfam" id="PF21673"/>
    </source>
</evidence>
<keyword evidence="2 3" id="KW-0175">Coiled coil</keyword>
<evidence type="ECO:0000256" key="3">
    <source>
        <dbReference type="SAM" id="Coils"/>
    </source>
</evidence>
<dbReference type="InterPro" id="IPR019159">
    <property type="entry name" value="CCDC93_CC"/>
</dbReference>
<dbReference type="InterPro" id="IPR039116">
    <property type="entry name" value="CCDC93"/>
</dbReference>
<protein>
    <submittedName>
        <fullName evidence="6">Uncharacterized protein</fullName>
    </submittedName>
</protein>
<organism evidence="6 7">
    <name type="scientific">Albugo candida</name>
    <dbReference type="NCBI Taxonomy" id="65357"/>
    <lineage>
        <taxon>Eukaryota</taxon>
        <taxon>Sar</taxon>
        <taxon>Stramenopiles</taxon>
        <taxon>Oomycota</taxon>
        <taxon>Peronosporomycetes</taxon>
        <taxon>Albuginales</taxon>
        <taxon>Albuginaceae</taxon>
        <taxon>Albugo</taxon>
    </lineage>
</organism>
<dbReference type="OrthoDB" id="16092at2759"/>
<evidence type="ECO:0000313" key="7">
    <source>
        <dbReference type="Proteomes" id="UP000053237"/>
    </source>
</evidence>
<feature type="coiled-coil region" evidence="3">
    <location>
        <begin position="366"/>
        <end position="448"/>
    </location>
</feature>
<dbReference type="GO" id="GO:0006893">
    <property type="term" value="P:Golgi to plasma membrane transport"/>
    <property type="evidence" value="ECO:0007669"/>
    <property type="project" value="TreeGrafter"/>
</dbReference>
<accession>A0A024G478</accession>
<evidence type="ECO:0000313" key="6">
    <source>
        <dbReference type="EMBL" id="CCI41566.1"/>
    </source>
</evidence>